<dbReference type="Proteomes" id="UP001566476">
    <property type="component" value="Unassembled WGS sequence"/>
</dbReference>
<dbReference type="GO" id="GO:0016787">
    <property type="term" value="F:hydrolase activity"/>
    <property type="evidence" value="ECO:0007669"/>
    <property type="project" value="UniProtKB-KW"/>
</dbReference>
<dbReference type="SUPFAM" id="SSF56784">
    <property type="entry name" value="HAD-like"/>
    <property type="match status" value="1"/>
</dbReference>
<feature type="region of interest" description="Disordered" evidence="1">
    <location>
        <begin position="276"/>
        <end position="298"/>
    </location>
</feature>
<proteinExistence type="predicted"/>
<keyword evidence="2" id="KW-0378">Hydrolase</keyword>
<gene>
    <name evidence="2" type="ORF">AB2L28_01040</name>
</gene>
<protein>
    <submittedName>
        <fullName evidence="2">HAD family hydrolase</fullName>
    </submittedName>
</protein>
<feature type="compositionally biased region" description="Basic and acidic residues" evidence="1">
    <location>
        <begin position="286"/>
        <end position="298"/>
    </location>
</feature>
<evidence type="ECO:0000313" key="3">
    <source>
        <dbReference type="Proteomes" id="UP001566476"/>
    </source>
</evidence>
<dbReference type="InterPro" id="IPR023214">
    <property type="entry name" value="HAD_sf"/>
</dbReference>
<organism evidence="2 3">
    <name type="scientific">Kineococcus mangrovi</name>
    <dbReference type="NCBI Taxonomy" id="1660183"/>
    <lineage>
        <taxon>Bacteria</taxon>
        <taxon>Bacillati</taxon>
        <taxon>Actinomycetota</taxon>
        <taxon>Actinomycetes</taxon>
        <taxon>Kineosporiales</taxon>
        <taxon>Kineosporiaceae</taxon>
        <taxon>Kineococcus</taxon>
    </lineage>
</organism>
<dbReference type="EMBL" id="JBGGTQ010000001">
    <property type="protein sequence ID" value="MEZ0490822.1"/>
    <property type="molecule type" value="Genomic_DNA"/>
</dbReference>
<evidence type="ECO:0000256" key="1">
    <source>
        <dbReference type="SAM" id="MobiDB-lite"/>
    </source>
</evidence>
<evidence type="ECO:0000313" key="2">
    <source>
        <dbReference type="EMBL" id="MEZ0490822.1"/>
    </source>
</evidence>
<dbReference type="InterPro" id="IPR036412">
    <property type="entry name" value="HAD-like_sf"/>
</dbReference>
<dbReference type="Gene3D" id="3.40.50.1000">
    <property type="entry name" value="HAD superfamily/HAD-like"/>
    <property type="match status" value="1"/>
</dbReference>
<keyword evidence="3" id="KW-1185">Reference proteome</keyword>
<accession>A0ABV4HWM3</accession>
<sequence>MTGLLAASDLDQTLVFSARSAQADVAGLVPVEEYRGGTISWVTPGAWAVLGDLVASGRLVPVTTRTVEQYQRIRWPGRSPRYAVCANGGVVLVDGSPDAGWDAAVRGRLAGCAPVADVVAELRRLAGDLVAAVPGSEEPAVREVPGLFGYVVLREGQRVELEGPRLGELTAVLDGWGFTVSLQGRKLYAVPRPLTKSAAVAEVVSRCGADGFVAAGDSLLDVDLLVAARAARRPRHGELLRTGWEHPGVELTTAVGAAAGEEIARWLLDHAVAPRGPRPGAVGHDAGGRVHGRDDTTA</sequence>
<dbReference type="RefSeq" id="WP_370716867.1">
    <property type="nucleotide sequence ID" value="NZ_JBGGTQ010000001.1"/>
</dbReference>
<name>A0ABV4HWM3_9ACTN</name>
<comment type="caution">
    <text evidence="2">The sequence shown here is derived from an EMBL/GenBank/DDBJ whole genome shotgun (WGS) entry which is preliminary data.</text>
</comment>
<reference evidence="2 3" key="1">
    <citation type="submission" date="2024-07" db="EMBL/GenBank/DDBJ databases">
        <authorList>
            <person name="Thanompreechachai J."/>
            <person name="Duangmal K."/>
        </authorList>
    </citation>
    <scope>NUCLEOTIDE SEQUENCE [LARGE SCALE GENOMIC DNA]</scope>
    <source>
        <strain evidence="2 3">TBRC 1896</strain>
    </source>
</reference>